<dbReference type="PANTHER" id="PTHR11480:SF3">
    <property type="entry name" value="BCDNA.GH08312"/>
    <property type="match status" value="1"/>
</dbReference>
<dbReference type="KEGG" id="tad:TRIADDRAFT_64347"/>
<dbReference type="PROSITE" id="PS51257">
    <property type="entry name" value="PROKAR_LIPOPROTEIN"/>
    <property type="match status" value="1"/>
</dbReference>
<protein>
    <recommendedName>
        <fullName evidence="4">Saposin B-type domain-containing protein</fullName>
    </recommendedName>
</protein>
<feature type="signal peptide" evidence="3">
    <location>
        <begin position="1"/>
        <end position="20"/>
    </location>
</feature>
<evidence type="ECO:0000256" key="3">
    <source>
        <dbReference type="SAM" id="SignalP"/>
    </source>
</evidence>
<dbReference type="GeneID" id="6758533"/>
<dbReference type="InParanoid" id="B3SAT0"/>
<dbReference type="HOGENOM" id="CLU_068984_0_0_1"/>
<dbReference type="InterPro" id="IPR051428">
    <property type="entry name" value="Sphingo_Act-Surfact_Prot"/>
</dbReference>
<feature type="domain" description="Saposin B-type" evidence="4">
    <location>
        <begin position="142"/>
        <end position="224"/>
    </location>
</feature>
<feature type="chain" id="PRO_5002798548" description="Saposin B-type domain-containing protein" evidence="3">
    <location>
        <begin position="21"/>
        <end position="372"/>
    </location>
</feature>
<dbReference type="SUPFAM" id="SSF47862">
    <property type="entry name" value="Saposin"/>
    <property type="match status" value="3"/>
</dbReference>
<evidence type="ECO:0000256" key="1">
    <source>
        <dbReference type="ARBA" id="ARBA00023157"/>
    </source>
</evidence>
<keyword evidence="2" id="KW-0325">Glycoprotein</keyword>
<evidence type="ECO:0000256" key="2">
    <source>
        <dbReference type="ARBA" id="ARBA00023180"/>
    </source>
</evidence>
<organism evidence="5 6">
    <name type="scientific">Trichoplax adhaerens</name>
    <name type="common">Trichoplax reptans</name>
    <dbReference type="NCBI Taxonomy" id="10228"/>
    <lineage>
        <taxon>Eukaryota</taxon>
        <taxon>Metazoa</taxon>
        <taxon>Placozoa</taxon>
        <taxon>Uniplacotomia</taxon>
        <taxon>Trichoplacea</taxon>
        <taxon>Trichoplacidae</taxon>
        <taxon>Trichoplax</taxon>
    </lineage>
</organism>
<dbReference type="FunCoup" id="B3SAT0">
    <property type="interactions" value="1223"/>
</dbReference>
<dbReference type="GO" id="GO:0016020">
    <property type="term" value="C:membrane"/>
    <property type="evidence" value="ECO:0007669"/>
    <property type="project" value="GOC"/>
</dbReference>
<dbReference type="PRINTS" id="PR01797">
    <property type="entry name" value="SAPOSIN"/>
</dbReference>
<dbReference type="RefSeq" id="XP_002117320.1">
    <property type="nucleotide sequence ID" value="XM_002117284.1"/>
</dbReference>
<dbReference type="SMART" id="SM00741">
    <property type="entry name" value="SapB"/>
    <property type="match status" value="3"/>
</dbReference>
<keyword evidence="3" id="KW-0732">Signal</keyword>
<dbReference type="GO" id="GO:0005764">
    <property type="term" value="C:lysosome"/>
    <property type="evidence" value="ECO:0007669"/>
    <property type="project" value="InterPro"/>
</dbReference>
<dbReference type="GO" id="GO:0005615">
    <property type="term" value="C:extracellular space"/>
    <property type="evidence" value="ECO:0000318"/>
    <property type="project" value="GO_Central"/>
</dbReference>
<gene>
    <name evidence="5" type="ORF">TRIADDRAFT_64347</name>
</gene>
<name>B3SAT0_TRIAD</name>
<dbReference type="Gene3D" id="1.10.225.10">
    <property type="entry name" value="Saposin-like"/>
    <property type="match status" value="3"/>
</dbReference>
<dbReference type="InterPro" id="IPR008139">
    <property type="entry name" value="SaposinB_dom"/>
</dbReference>
<dbReference type="PROSITE" id="PS50015">
    <property type="entry name" value="SAP_B"/>
    <property type="match status" value="2"/>
</dbReference>
<dbReference type="InterPro" id="IPR011001">
    <property type="entry name" value="Saposin-like"/>
</dbReference>
<sequence length="372" mass="40669">MATKLGLIFLIICACSLLEAKQILSNQNSESNNFKCDICKSAVGKLIQYMNKDNTEKQIVQFFNGLCAAIGGDTQQENPEQLCKLGQLCSTGDIEDQIDLQQLLGSDAIRSILASDQIGNILAPGLVSDVKQPAKTLAGSANSLECIVCSVVVDEVERYLRNKNTEQNIISFVDQLCKYLPGDSSKKCEKYVKLFGPVVLQALLQTLPANKVCGSYLNFCPKSSLDSHEMSVPAQHVSGPCVFCEAGVMYIDGLLRINQTKTDIYNALVKLCSAVPYGMLQADCDNFVEKHGTAAIRMITSGIAPLGVCKEFDLCQKSEMALHKLDVCRFGYKFWCGSKTAALYCKMRTGAQNGSSFSEMLQIGIPPWFRLA</sequence>
<keyword evidence="6" id="KW-1185">Reference proteome</keyword>
<dbReference type="EMBL" id="DS985262">
    <property type="protein sequence ID" value="EDV20159.1"/>
    <property type="molecule type" value="Genomic_DNA"/>
</dbReference>
<proteinExistence type="predicted"/>
<keyword evidence="1" id="KW-1015">Disulfide bond</keyword>
<dbReference type="PhylomeDB" id="B3SAT0"/>
<dbReference type="GO" id="GO:0006665">
    <property type="term" value="P:sphingolipid metabolic process"/>
    <property type="evidence" value="ECO:0007669"/>
    <property type="project" value="InterPro"/>
</dbReference>
<dbReference type="Pfam" id="PF05184">
    <property type="entry name" value="SapB_1"/>
    <property type="match status" value="3"/>
</dbReference>
<dbReference type="eggNOG" id="KOG1340">
    <property type="taxonomic scope" value="Eukaryota"/>
</dbReference>
<accession>B3SAT0</accession>
<dbReference type="OrthoDB" id="69496at2759"/>
<evidence type="ECO:0000259" key="4">
    <source>
        <dbReference type="PROSITE" id="PS50015"/>
    </source>
</evidence>
<dbReference type="PANTHER" id="PTHR11480">
    <property type="entry name" value="SAPOSIN-RELATED"/>
    <property type="match status" value="1"/>
</dbReference>
<dbReference type="AlphaFoldDB" id="B3SAT0"/>
<reference evidence="5 6" key="1">
    <citation type="journal article" date="2008" name="Nature">
        <title>The Trichoplax genome and the nature of placozoans.</title>
        <authorList>
            <person name="Srivastava M."/>
            <person name="Begovic E."/>
            <person name="Chapman J."/>
            <person name="Putnam N.H."/>
            <person name="Hellsten U."/>
            <person name="Kawashima T."/>
            <person name="Kuo A."/>
            <person name="Mitros T."/>
            <person name="Salamov A."/>
            <person name="Carpenter M.L."/>
            <person name="Signorovitch A.Y."/>
            <person name="Moreno M.A."/>
            <person name="Kamm K."/>
            <person name="Grimwood J."/>
            <person name="Schmutz J."/>
            <person name="Shapiro H."/>
            <person name="Grigoriev I.V."/>
            <person name="Buss L.W."/>
            <person name="Schierwater B."/>
            <person name="Dellaporta S.L."/>
            <person name="Rokhsar D.S."/>
        </authorList>
    </citation>
    <scope>NUCLEOTIDE SEQUENCE [LARGE SCALE GENOMIC DNA]</scope>
    <source>
        <strain evidence="5 6">Grell-BS-1999</strain>
    </source>
</reference>
<dbReference type="InterPro" id="IPR008373">
    <property type="entry name" value="Saposin"/>
</dbReference>
<dbReference type="Proteomes" id="UP000009022">
    <property type="component" value="Unassembled WGS sequence"/>
</dbReference>
<evidence type="ECO:0000313" key="5">
    <source>
        <dbReference type="EMBL" id="EDV20159.1"/>
    </source>
</evidence>
<evidence type="ECO:0000313" key="6">
    <source>
        <dbReference type="Proteomes" id="UP000009022"/>
    </source>
</evidence>
<feature type="domain" description="Saposin B-type" evidence="4">
    <location>
        <begin position="237"/>
        <end position="319"/>
    </location>
</feature>
<dbReference type="InterPro" id="IPR007856">
    <property type="entry name" value="SapB_1"/>
</dbReference>
<dbReference type="CTD" id="6758533"/>